<protein>
    <submittedName>
        <fullName evidence="10">Glycosyl transferase family 39</fullName>
    </submittedName>
</protein>
<evidence type="ECO:0000256" key="2">
    <source>
        <dbReference type="ARBA" id="ARBA00022475"/>
    </source>
</evidence>
<dbReference type="EMBL" id="AP014546">
    <property type="protein sequence ID" value="BBB28037.1"/>
    <property type="molecule type" value="Genomic_DNA"/>
</dbReference>
<evidence type="ECO:0000256" key="6">
    <source>
        <dbReference type="ARBA" id="ARBA00022989"/>
    </source>
</evidence>
<feature type="transmembrane region" description="Helical" evidence="8">
    <location>
        <begin position="12"/>
        <end position="35"/>
    </location>
</feature>
<evidence type="ECO:0000313" key="10">
    <source>
        <dbReference type="EMBL" id="BBB28037.1"/>
    </source>
</evidence>
<evidence type="ECO:0000256" key="5">
    <source>
        <dbReference type="ARBA" id="ARBA00022692"/>
    </source>
</evidence>
<accession>A0A7R6SUV1</accession>
<feature type="transmembrane region" description="Helical" evidence="8">
    <location>
        <begin position="243"/>
        <end position="264"/>
    </location>
</feature>
<organism evidence="10 11">
    <name type="scientific">Neptunomonas japonica JAMM 1380</name>
    <dbReference type="NCBI Taxonomy" id="1441457"/>
    <lineage>
        <taxon>Bacteria</taxon>
        <taxon>Pseudomonadati</taxon>
        <taxon>Pseudomonadota</taxon>
        <taxon>Gammaproteobacteria</taxon>
        <taxon>Oceanospirillales</taxon>
        <taxon>Oceanospirillaceae</taxon>
        <taxon>Neptunomonas</taxon>
    </lineage>
</organism>
<evidence type="ECO:0000256" key="7">
    <source>
        <dbReference type="ARBA" id="ARBA00023136"/>
    </source>
</evidence>
<dbReference type="KEGG" id="njp:NEJAP_0078"/>
<feature type="transmembrane region" description="Helical" evidence="8">
    <location>
        <begin position="336"/>
        <end position="360"/>
    </location>
</feature>
<sequence>MGSAAVLDREKHHLFILLGLVFVYFLGNQVAQFVFSGTADLDQAEQLIVSQDFKLGYSAQPPLYTWIVQLLFSITGPSLVLLLVLKSIILSMLAVSIVFIGRLFSFTTQQQVIAVISIAFIPQVIWESQRDLTHSPLATAMAAVTLLQVVILQRVPSVVNYIVAGCLVGLGLLSKYNYFIFLMALTFAVLLTPQYRFVLLNKRVLFAFIPVFLIISPHYYWVLNHLDIVSGSVHKLQSEGGGFFSGIGHALLSALAFLSPLWLFSLVLLGRKNSASNVEIPDKKMLINLLVLELVFVAIFVWLTGAQEIKDRWFQPLLFFIPLAIAAFYKPSRRGFKIFCLLGVIFAVLVSVALSARIILFDDVKRSSRPNVPYESINQSLSSSLGSPTVIFAESRLIGGNARNYFKKARVITPEYAEGFRKEESSLGAKSKLVAVLLCESLECNKDGFSELMKHKFNVDIASLELHAIERNYYFSDVKKHTLYWTRVAPVLQ</sequence>
<feature type="domain" description="Glycosyltransferase RgtA/B/C/D-like" evidence="9">
    <location>
        <begin position="60"/>
        <end position="221"/>
    </location>
</feature>
<dbReference type="PANTHER" id="PTHR33908">
    <property type="entry name" value="MANNOSYLTRANSFERASE YKCB-RELATED"/>
    <property type="match status" value="1"/>
</dbReference>
<evidence type="ECO:0000259" key="9">
    <source>
        <dbReference type="Pfam" id="PF13231"/>
    </source>
</evidence>
<dbReference type="Proteomes" id="UP000595332">
    <property type="component" value="Chromosome"/>
</dbReference>
<dbReference type="Pfam" id="PF13231">
    <property type="entry name" value="PMT_2"/>
    <property type="match status" value="1"/>
</dbReference>
<feature type="transmembrane region" description="Helical" evidence="8">
    <location>
        <begin position="285"/>
        <end position="307"/>
    </location>
</feature>
<dbReference type="InterPro" id="IPR038731">
    <property type="entry name" value="RgtA/B/C-like"/>
</dbReference>
<reference evidence="10 11" key="1">
    <citation type="journal article" date="2008" name="Int. J. Syst. Evol. Microbiol.">
        <title>Neptunomonas japonica sp. nov., an Osedax japonicus symbiont-like bacterium isolated from sediment adjacent to sperm whale carcasses off Kagoshima, Japan.</title>
        <authorList>
            <person name="Miyazaki M."/>
            <person name="Nogi Y."/>
            <person name="Fujiwara Y."/>
            <person name="Kawato M."/>
            <person name="Kubokawa K."/>
            <person name="Horikoshi K."/>
        </authorList>
    </citation>
    <scope>NUCLEOTIDE SEQUENCE [LARGE SCALE GENOMIC DNA]</scope>
    <source>
        <strain evidence="10 11">JAMM 1380</strain>
    </source>
</reference>
<feature type="transmembrane region" description="Helical" evidence="8">
    <location>
        <begin position="106"/>
        <end position="125"/>
    </location>
</feature>
<keyword evidence="11" id="KW-1185">Reference proteome</keyword>
<dbReference type="RefSeq" id="WP_201348777.1">
    <property type="nucleotide sequence ID" value="NZ_AP014546.1"/>
</dbReference>
<evidence type="ECO:0000256" key="1">
    <source>
        <dbReference type="ARBA" id="ARBA00004651"/>
    </source>
</evidence>
<keyword evidence="7 8" id="KW-0472">Membrane</keyword>
<dbReference type="AlphaFoldDB" id="A0A7R6SUV1"/>
<name>A0A7R6SUV1_9GAMM</name>
<feature type="transmembrane region" description="Helical" evidence="8">
    <location>
        <begin position="204"/>
        <end position="223"/>
    </location>
</feature>
<evidence type="ECO:0000256" key="8">
    <source>
        <dbReference type="SAM" id="Phobius"/>
    </source>
</evidence>
<keyword evidence="5 8" id="KW-0812">Transmembrane</keyword>
<dbReference type="InterPro" id="IPR050297">
    <property type="entry name" value="LipidA_mod_glycosyltrf_83"/>
</dbReference>
<dbReference type="GO" id="GO:0009103">
    <property type="term" value="P:lipopolysaccharide biosynthetic process"/>
    <property type="evidence" value="ECO:0007669"/>
    <property type="project" value="UniProtKB-ARBA"/>
</dbReference>
<keyword evidence="3" id="KW-0328">Glycosyltransferase</keyword>
<dbReference type="GO" id="GO:0016763">
    <property type="term" value="F:pentosyltransferase activity"/>
    <property type="evidence" value="ECO:0007669"/>
    <property type="project" value="TreeGrafter"/>
</dbReference>
<keyword evidence="4 10" id="KW-0808">Transferase</keyword>
<feature type="transmembrane region" description="Helical" evidence="8">
    <location>
        <begin position="137"/>
        <end position="155"/>
    </location>
</feature>
<dbReference type="GO" id="GO:0005886">
    <property type="term" value="C:plasma membrane"/>
    <property type="evidence" value="ECO:0007669"/>
    <property type="project" value="UniProtKB-SubCell"/>
</dbReference>
<gene>
    <name evidence="10" type="ORF">NEJAP_0078</name>
</gene>
<feature type="transmembrane region" description="Helical" evidence="8">
    <location>
        <begin position="313"/>
        <end position="329"/>
    </location>
</feature>
<proteinExistence type="predicted"/>
<dbReference type="PANTHER" id="PTHR33908:SF11">
    <property type="entry name" value="MEMBRANE PROTEIN"/>
    <property type="match status" value="1"/>
</dbReference>
<evidence type="ECO:0000256" key="4">
    <source>
        <dbReference type="ARBA" id="ARBA00022679"/>
    </source>
</evidence>
<feature type="transmembrane region" description="Helical" evidence="8">
    <location>
        <begin position="161"/>
        <end position="192"/>
    </location>
</feature>
<evidence type="ECO:0000256" key="3">
    <source>
        <dbReference type="ARBA" id="ARBA00022676"/>
    </source>
</evidence>
<keyword evidence="6 8" id="KW-1133">Transmembrane helix</keyword>
<keyword evidence="2" id="KW-1003">Cell membrane</keyword>
<comment type="subcellular location">
    <subcellularLocation>
        <location evidence="1">Cell membrane</location>
        <topology evidence="1">Multi-pass membrane protein</topology>
    </subcellularLocation>
</comment>
<evidence type="ECO:0000313" key="11">
    <source>
        <dbReference type="Proteomes" id="UP000595332"/>
    </source>
</evidence>